<organism evidence="12 13">
    <name type="scientific">Fonsecaea pedrosoi CBS 271.37</name>
    <dbReference type="NCBI Taxonomy" id="1442368"/>
    <lineage>
        <taxon>Eukaryota</taxon>
        <taxon>Fungi</taxon>
        <taxon>Dikarya</taxon>
        <taxon>Ascomycota</taxon>
        <taxon>Pezizomycotina</taxon>
        <taxon>Eurotiomycetes</taxon>
        <taxon>Chaetothyriomycetidae</taxon>
        <taxon>Chaetothyriales</taxon>
        <taxon>Herpotrichiellaceae</taxon>
        <taxon>Fonsecaea</taxon>
    </lineage>
</organism>
<keyword evidence="5 10" id="KW-0812">Transmembrane</keyword>
<evidence type="ECO:0000256" key="9">
    <source>
        <dbReference type="SAM" id="MobiDB-lite"/>
    </source>
</evidence>
<evidence type="ECO:0000259" key="11">
    <source>
        <dbReference type="PROSITE" id="PS51503"/>
    </source>
</evidence>
<dbReference type="Gene3D" id="6.10.140.1320">
    <property type="match status" value="1"/>
</dbReference>
<feature type="transmembrane region" description="Helical" evidence="10">
    <location>
        <begin position="82"/>
        <end position="99"/>
    </location>
</feature>
<comment type="subcellular location">
    <subcellularLocation>
        <location evidence="2">Mitochondrion membrane</location>
    </subcellularLocation>
</comment>
<keyword evidence="7" id="KW-0496">Mitochondrion</keyword>
<sequence length="227" mass="26014">MSDDPSTSAGPSPLTATAIPSSFDSSPEFFEESRFQKLWRKLRQEPLIPLGCAATCYALYMATKSIRAGDHHQTNRMFRARIYAQGFTLLALVAGSIFYKDERMRRKEFEAKLEEKKTAEKREKWLAELEARDQEDKEWREKIEKMSRDAREMSEDIREKAEKVIEGGKEGLQKAQEESALPEAAGSGDKKKSSWAIWNKSVLEEVNGDGWGPGMWAKRTRDAWKRS</sequence>
<dbReference type="OrthoDB" id="6604018at2759"/>
<feature type="region of interest" description="Disordered" evidence="9">
    <location>
        <begin position="166"/>
        <end position="193"/>
    </location>
</feature>
<keyword evidence="6 10" id="KW-1133">Transmembrane helix</keyword>
<feature type="region of interest" description="Disordered" evidence="9">
    <location>
        <begin position="208"/>
        <end position="227"/>
    </location>
</feature>
<dbReference type="PANTHER" id="PTHR12297">
    <property type="entry name" value="HYPOXIA-INDUCBILE GENE 1 HIG1 -RELATED"/>
    <property type="match status" value="1"/>
</dbReference>
<comment type="function">
    <text evidence="1">Cytochrome c oxidase subunit which plays a role in assembly of respiratory supercomplexes.</text>
</comment>
<dbReference type="VEuPathDB" id="FungiDB:Z517_06686"/>
<evidence type="ECO:0000256" key="7">
    <source>
        <dbReference type="ARBA" id="ARBA00023128"/>
    </source>
</evidence>
<dbReference type="Proteomes" id="UP000053029">
    <property type="component" value="Unassembled WGS sequence"/>
</dbReference>
<feature type="compositionally biased region" description="Polar residues" evidence="9">
    <location>
        <begin position="1"/>
        <end position="19"/>
    </location>
</feature>
<evidence type="ECO:0000256" key="10">
    <source>
        <dbReference type="SAM" id="Phobius"/>
    </source>
</evidence>
<dbReference type="PROSITE" id="PS51503">
    <property type="entry name" value="HIG1"/>
    <property type="match status" value="1"/>
</dbReference>
<dbReference type="InterPro" id="IPR007667">
    <property type="entry name" value="Hypoxia_induced_domain"/>
</dbReference>
<name>A0A0D2DQL9_9EURO</name>
<dbReference type="GeneID" id="25306176"/>
<dbReference type="AlphaFoldDB" id="A0A0D2DQL9"/>
<gene>
    <name evidence="12" type="ORF">Z517_06686</name>
</gene>
<dbReference type="GO" id="GO:0031966">
    <property type="term" value="C:mitochondrial membrane"/>
    <property type="evidence" value="ECO:0007669"/>
    <property type="project" value="UniProtKB-SubCell"/>
</dbReference>
<feature type="domain" description="HIG1" evidence="11">
    <location>
        <begin position="19"/>
        <end position="110"/>
    </location>
</feature>
<evidence type="ECO:0000256" key="4">
    <source>
        <dbReference type="ARBA" id="ARBA00011565"/>
    </source>
</evidence>
<dbReference type="HOGENOM" id="CLU_087356_0_1_1"/>
<protein>
    <recommendedName>
        <fullName evidence="11">HIG1 domain-containing protein</fullName>
    </recommendedName>
</protein>
<evidence type="ECO:0000256" key="3">
    <source>
        <dbReference type="ARBA" id="ARBA00009366"/>
    </source>
</evidence>
<evidence type="ECO:0000256" key="2">
    <source>
        <dbReference type="ARBA" id="ARBA00004325"/>
    </source>
</evidence>
<dbReference type="GO" id="GO:0097250">
    <property type="term" value="P:mitochondrial respirasome assembly"/>
    <property type="evidence" value="ECO:0007669"/>
    <property type="project" value="TreeGrafter"/>
</dbReference>
<dbReference type="EMBL" id="KN846972">
    <property type="protein sequence ID" value="KIW80071.1"/>
    <property type="molecule type" value="Genomic_DNA"/>
</dbReference>
<comment type="similarity">
    <text evidence="3">Belongs to the RCF1 family.</text>
</comment>
<feature type="region of interest" description="Disordered" evidence="9">
    <location>
        <begin position="1"/>
        <end position="23"/>
    </location>
</feature>
<reference evidence="12 13" key="1">
    <citation type="submission" date="2015-01" db="EMBL/GenBank/DDBJ databases">
        <title>The Genome Sequence of Fonsecaea pedrosoi CBS 271.37.</title>
        <authorList>
            <consortium name="The Broad Institute Genomics Platform"/>
            <person name="Cuomo C."/>
            <person name="de Hoog S."/>
            <person name="Gorbushina A."/>
            <person name="Stielow B."/>
            <person name="Teixiera M."/>
            <person name="Abouelleil A."/>
            <person name="Chapman S.B."/>
            <person name="Priest M."/>
            <person name="Young S.K."/>
            <person name="Wortman J."/>
            <person name="Nusbaum C."/>
            <person name="Birren B."/>
        </authorList>
    </citation>
    <scope>NUCLEOTIDE SEQUENCE [LARGE SCALE GENOMIC DNA]</scope>
    <source>
        <strain evidence="12 13">CBS 271.37</strain>
    </source>
</reference>
<evidence type="ECO:0000256" key="8">
    <source>
        <dbReference type="ARBA" id="ARBA00023136"/>
    </source>
</evidence>
<proteinExistence type="inferred from homology"/>
<dbReference type="Pfam" id="PF04588">
    <property type="entry name" value="HIG_1_N"/>
    <property type="match status" value="1"/>
</dbReference>
<keyword evidence="13" id="KW-1185">Reference proteome</keyword>
<dbReference type="PANTHER" id="PTHR12297:SF3">
    <property type="entry name" value="HIG1 DOMAIN FAMILY MEMBER 1A"/>
    <property type="match status" value="1"/>
</dbReference>
<feature type="compositionally biased region" description="Basic and acidic residues" evidence="9">
    <location>
        <begin position="166"/>
        <end position="177"/>
    </location>
</feature>
<dbReference type="RefSeq" id="XP_013283879.1">
    <property type="nucleotide sequence ID" value="XM_013428425.1"/>
</dbReference>
<evidence type="ECO:0000256" key="6">
    <source>
        <dbReference type="ARBA" id="ARBA00022989"/>
    </source>
</evidence>
<evidence type="ECO:0000313" key="13">
    <source>
        <dbReference type="Proteomes" id="UP000053029"/>
    </source>
</evidence>
<dbReference type="STRING" id="1442368.A0A0D2DQL9"/>
<evidence type="ECO:0000256" key="5">
    <source>
        <dbReference type="ARBA" id="ARBA00022692"/>
    </source>
</evidence>
<evidence type="ECO:0000313" key="12">
    <source>
        <dbReference type="EMBL" id="KIW80071.1"/>
    </source>
</evidence>
<comment type="subunit">
    <text evidence="4">Associates with the respiratory chain complex III/complex IV supercomplex.</text>
</comment>
<dbReference type="InterPro" id="IPR050355">
    <property type="entry name" value="RCF1"/>
</dbReference>
<evidence type="ECO:0000256" key="1">
    <source>
        <dbReference type="ARBA" id="ARBA00002584"/>
    </source>
</evidence>
<keyword evidence="8 10" id="KW-0472">Membrane</keyword>
<accession>A0A0D2DQL9</accession>